<feature type="domain" description="Major facilitator superfamily (MFS) profile" evidence="6">
    <location>
        <begin position="49"/>
        <end position="519"/>
    </location>
</feature>
<name>A0A6F9DTF8_9ASCI</name>
<feature type="transmembrane region" description="Helical" evidence="5">
    <location>
        <begin position="348"/>
        <end position="370"/>
    </location>
</feature>
<evidence type="ECO:0000256" key="2">
    <source>
        <dbReference type="ARBA" id="ARBA00022692"/>
    </source>
</evidence>
<dbReference type="SUPFAM" id="SSF103473">
    <property type="entry name" value="MFS general substrate transporter"/>
    <property type="match status" value="1"/>
</dbReference>
<feature type="transmembrane region" description="Helical" evidence="5">
    <location>
        <begin position="430"/>
        <end position="453"/>
    </location>
</feature>
<feature type="transmembrane region" description="Helical" evidence="5">
    <location>
        <begin position="185"/>
        <end position="204"/>
    </location>
</feature>
<comment type="subcellular location">
    <subcellularLocation>
        <location evidence="1">Membrane</location>
        <topology evidence="1">Multi-pass membrane protein</topology>
    </subcellularLocation>
</comment>
<evidence type="ECO:0000256" key="1">
    <source>
        <dbReference type="ARBA" id="ARBA00004141"/>
    </source>
</evidence>
<feature type="transmembrane region" description="Helical" evidence="5">
    <location>
        <begin position="497"/>
        <end position="514"/>
    </location>
</feature>
<dbReference type="InterPro" id="IPR005829">
    <property type="entry name" value="Sugar_transporter_CS"/>
</dbReference>
<sequence length="550" mass="61858">MSFDETPLEVNGINNNPLESMIPTHGVVPDVERHHQRPRVERKSKFHHLWILLLLSFPMSSLAYMIFVPNFLYNVPNHRCKLANESNTNESFTNNSVMWNQTVQMDPQCQRLANTTKNPIGSVETEGCLDGWQYSKDMGVTVVTEFDLVCDDAWKRPTIQCIFMIGLMIGSLLGGTLSDRFGRRVVLLSSFLGGGLLLLILSFSHNYWCFVAVIFFLGAIHILTYSSIFIMAQESVPEHQRALAALGINFSFGIGFLYVPLAGYFIKDWRWLLRIVSIARCAYFPLLALLLKESPMWLDQTRRKSQVVSSDRKQLNKKLSEAEVEDITALKMLKTSLLCSNSVLRNRLLMACFLWNVTFLCFYTLSLNSANLGGNIYINCVFGALVDMASYLCMFLLLRKTGRRNSLSLCIFISGAFCLLTPPLRPLNETVGVAASMIGRFFVTTSMSIAILFTGEMFPTLLRNTSVGIASMSARIGSALSPYLIFSGEMIDLAIPFYVMGILAIIGSFFTLILPETSNAPLPDTLKDALALNKYRLDIIRRRKSWFAKT</sequence>
<dbReference type="CDD" id="cd17317">
    <property type="entry name" value="MFS_SLC22"/>
    <property type="match status" value="1"/>
</dbReference>
<dbReference type="GO" id="GO:0022857">
    <property type="term" value="F:transmembrane transporter activity"/>
    <property type="evidence" value="ECO:0007669"/>
    <property type="project" value="InterPro"/>
</dbReference>
<evidence type="ECO:0000256" key="3">
    <source>
        <dbReference type="ARBA" id="ARBA00022989"/>
    </source>
</evidence>
<dbReference type="InterPro" id="IPR011701">
    <property type="entry name" value="MFS"/>
</dbReference>
<dbReference type="PROSITE" id="PS50850">
    <property type="entry name" value="MFS"/>
    <property type="match status" value="1"/>
</dbReference>
<feature type="transmembrane region" description="Helical" evidence="5">
    <location>
        <begin position="210"/>
        <end position="231"/>
    </location>
</feature>
<evidence type="ECO:0000256" key="4">
    <source>
        <dbReference type="ARBA" id="ARBA00023136"/>
    </source>
</evidence>
<evidence type="ECO:0000256" key="5">
    <source>
        <dbReference type="SAM" id="Phobius"/>
    </source>
</evidence>
<dbReference type="EMBL" id="LR790293">
    <property type="protein sequence ID" value="CAB3266155.1"/>
    <property type="molecule type" value="mRNA"/>
</dbReference>
<accession>A0A6F9DTF8</accession>
<dbReference type="PANTHER" id="PTHR24064">
    <property type="entry name" value="SOLUTE CARRIER FAMILY 22 MEMBER"/>
    <property type="match status" value="1"/>
</dbReference>
<evidence type="ECO:0000313" key="7">
    <source>
        <dbReference type="EMBL" id="CAB3266155.1"/>
    </source>
</evidence>
<evidence type="ECO:0000259" key="6">
    <source>
        <dbReference type="PROSITE" id="PS50850"/>
    </source>
</evidence>
<proteinExistence type="evidence at transcript level"/>
<keyword evidence="4 5" id="KW-0472">Membrane</keyword>
<dbReference type="InterPro" id="IPR036259">
    <property type="entry name" value="MFS_trans_sf"/>
</dbReference>
<dbReference type="Gene3D" id="1.20.1250.20">
    <property type="entry name" value="MFS general substrate transporter like domains"/>
    <property type="match status" value="1"/>
</dbReference>
<reference evidence="7" key="1">
    <citation type="submission" date="2020-04" db="EMBL/GenBank/DDBJ databases">
        <authorList>
            <person name="Neveu A P."/>
        </authorList>
    </citation>
    <scope>NUCLEOTIDE SEQUENCE</scope>
    <source>
        <tissue evidence="7">Whole embryo</tissue>
    </source>
</reference>
<feature type="transmembrane region" description="Helical" evidence="5">
    <location>
        <begin position="49"/>
        <end position="67"/>
    </location>
</feature>
<dbReference type="GO" id="GO:0016020">
    <property type="term" value="C:membrane"/>
    <property type="evidence" value="ECO:0007669"/>
    <property type="project" value="UniProtKB-SubCell"/>
</dbReference>
<feature type="transmembrane region" description="Helical" evidence="5">
    <location>
        <begin position="157"/>
        <end position="178"/>
    </location>
</feature>
<dbReference type="InterPro" id="IPR020846">
    <property type="entry name" value="MFS_dom"/>
</dbReference>
<keyword evidence="3 5" id="KW-1133">Transmembrane helix</keyword>
<gene>
    <name evidence="7" type="primary">Slc22a4-003</name>
</gene>
<feature type="transmembrane region" description="Helical" evidence="5">
    <location>
        <begin position="405"/>
        <end position="424"/>
    </location>
</feature>
<dbReference type="Pfam" id="PF07690">
    <property type="entry name" value="MFS_1"/>
    <property type="match status" value="1"/>
</dbReference>
<organism evidence="7">
    <name type="scientific">Phallusia mammillata</name>
    <dbReference type="NCBI Taxonomy" id="59560"/>
    <lineage>
        <taxon>Eukaryota</taxon>
        <taxon>Metazoa</taxon>
        <taxon>Chordata</taxon>
        <taxon>Tunicata</taxon>
        <taxon>Ascidiacea</taxon>
        <taxon>Phlebobranchia</taxon>
        <taxon>Ascidiidae</taxon>
        <taxon>Phallusia</taxon>
    </lineage>
</organism>
<feature type="transmembrane region" description="Helical" evidence="5">
    <location>
        <begin position="376"/>
        <end position="398"/>
    </location>
</feature>
<protein>
    <submittedName>
        <fullName evidence="7">Solute carrier family 22 member 4-like</fullName>
    </submittedName>
</protein>
<feature type="transmembrane region" description="Helical" evidence="5">
    <location>
        <begin position="271"/>
        <end position="291"/>
    </location>
</feature>
<feature type="transmembrane region" description="Helical" evidence="5">
    <location>
        <begin position="243"/>
        <end position="265"/>
    </location>
</feature>
<dbReference type="AlphaFoldDB" id="A0A6F9DTF8"/>
<keyword evidence="2 5" id="KW-0812">Transmembrane</keyword>
<dbReference type="PROSITE" id="PS00216">
    <property type="entry name" value="SUGAR_TRANSPORT_1"/>
    <property type="match status" value="1"/>
</dbReference>